<proteinExistence type="predicted"/>
<dbReference type="Pfam" id="PF12771">
    <property type="entry name" value="SusD-like_2"/>
    <property type="match status" value="1"/>
</dbReference>
<keyword evidence="2" id="KW-1185">Reference proteome</keyword>
<sequence>MKRLTIILTIVFIAITSCQDKLDEYAMNPNAPAVASAPLLLSATEVSTFAAQTGDIARVTSLFDQHVAGTNFQYATYARYIYNEGDVLNNWQTIYAGALINAKTLLDTYGAGSPYYDGIGKILYAINLGTATDLWGDVPDTDGFNGKEGSYSVKYDTQEQIIARIQTMLDEAIADFAKTPSDNLFVPANDDIIFGGNILFWKRAAYIVKARYANRLSQIDPAGSANQALTFLAAADLTAKETGDMKALFFNVNTNFNQWAAFQSNRGGYIQMGEVFINLMKAGNDPRLPFFATKDAAGGYSGTPVNDQVTVSTSKFGPGIASNTSPLPMVTYSEAKFIEAEANLRLGNAGAAAAAYNEAIKASLRSVTGAEDPTFVANFASATSVTLQQIITQKYIALFTQIEPYNDWRRTGFPVLVPNSNGQPPQIPLRFPTSIDERLYNPQAVVTNDLSVPVWWDK</sequence>
<dbReference type="Proteomes" id="UP000315971">
    <property type="component" value="Unassembled WGS sequence"/>
</dbReference>
<dbReference type="RefSeq" id="WP_142602793.1">
    <property type="nucleotide sequence ID" value="NZ_FXSZ01000003.1"/>
</dbReference>
<dbReference type="OrthoDB" id="9766256at2"/>
<dbReference type="SUPFAM" id="SSF48452">
    <property type="entry name" value="TPR-like"/>
    <property type="match status" value="1"/>
</dbReference>
<reference evidence="1 2" key="1">
    <citation type="submission" date="2017-05" db="EMBL/GenBank/DDBJ databases">
        <authorList>
            <person name="Varghese N."/>
            <person name="Submissions S."/>
        </authorList>
    </citation>
    <scope>NUCLEOTIDE SEQUENCE [LARGE SCALE GENOMIC DNA]</scope>
    <source>
        <strain evidence="1 2">DSM 21342</strain>
    </source>
</reference>
<dbReference type="PROSITE" id="PS51257">
    <property type="entry name" value="PROKAR_LIPOPROTEIN"/>
    <property type="match status" value="1"/>
</dbReference>
<dbReference type="InterPro" id="IPR041662">
    <property type="entry name" value="SusD-like_2"/>
</dbReference>
<protein>
    <submittedName>
        <fullName evidence="1">Starch-binding associating with outer membrane</fullName>
    </submittedName>
</protein>
<gene>
    <name evidence="1" type="ORF">SAMN06265350_103341</name>
</gene>
<dbReference type="Gene3D" id="1.25.40.390">
    <property type="match status" value="1"/>
</dbReference>
<dbReference type="EMBL" id="FXSZ01000003">
    <property type="protein sequence ID" value="SMO56244.1"/>
    <property type="molecule type" value="Genomic_DNA"/>
</dbReference>
<name>A0A521CA44_9SPHI</name>
<evidence type="ECO:0000313" key="2">
    <source>
        <dbReference type="Proteomes" id="UP000315971"/>
    </source>
</evidence>
<dbReference type="AlphaFoldDB" id="A0A521CA44"/>
<organism evidence="1 2">
    <name type="scientific">Solitalea koreensis</name>
    <dbReference type="NCBI Taxonomy" id="543615"/>
    <lineage>
        <taxon>Bacteria</taxon>
        <taxon>Pseudomonadati</taxon>
        <taxon>Bacteroidota</taxon>
        <taxon>Sphingobacteriia</taxon>
        <taxon>Sphingobacteriales</taxon>
        <taxon>Sphingobacteriaceae</taxon>
        <taxon>Solitalea</taxon>
    </lineage>
</organism>
<accession>A0A521CA44</accession>
<dbReference type="InterPro" id="IPR011990">
    <property type="entry name" value="TPR-like_helical_dom_sf"/>
</dbReference>
<evidence type="ECO:0000313" key="1">
    <source>
        <dbReference type="EMBL" id="SMO56244.1"/>
    </source>
</evidence>